<dbReference type="GO" id="GO:0004930">
    <property type="term" value="F:G protein-coupled receptor activity"/>
    <property type="evidence" value="ECO:0007669"/>
    <property type="project" value="InterPro"/>
</dbReference>
<feature type="transmembrane region" description="Helical" evidence="5">
    <location>
        <begin position="272"/>
        <end position="292"/>
    </location>
</feature>
<keyword evidence="4 5" id="KW-0472">Membrane</keyword>
<feature type="transmembrane region" description="Helical" evidence="5">
    <location>
        <begin position="232"/>
        <end position="252"/>
    </location>
</feature>
<evidence type="ECO:0000259" key="6">
    <source>
        <dbReference type="PROSITE" id="PS50262"/>
    </source>
</evidence>
<dbReference type="InterPro" id="IPR017452">
    <property type="entry name" value="GPCR_Rhodpsn_7TM"/>
</dbReference>
<comment type="caution">
    <text evidence="7">The sequence shown here is derived from an EMBL/GenBank/DDBJ whole genome shotgun (WGS) entry which is preliminary data.</text>
</comment>
<sequence length="353" mass="40002">MSANSVNTFSIQFNRYASIVIFITGVIGNTLNIVVFTRPRLFNNPCSTYFFWSSIANISVLLFGLVSRFLSDGFGIDPVSNNLGFCRFRYYVLHSSMVLSSWLTILAGIDRYCISSRSVHRRQLNNLKNSRYLVAVMASIILAGYSHALGLFTIEQLRTGPSCYAQAGTYRVFYDFFYFATYSFTPPIVMIGVGLATYYNIRLLRSHIAPTSNNEKNHSYLRKRDRQLLKMTLLQFIFAVILTLPIAVQKLYATFTQNTNKDTYQIAVENFIAQLMRLLVFISSSMSFYIFVFSGAGFRQETGQLIANFAKVVFGENSEIYRLAQNRLAVSSAVQADQFNQTATVLHPQSNLT</sequence>
<dbReference type="InterPro" id="IPR000276">
    <property type="entry name" value="GPCR_Rhodpsn"/>
</dbReference>
<dbReference type="AlphaFoldDB" id="A0A815IAJ5"/>
<evidence type="ECO:0000313" key="8">
    <source>
        <dbReference type="Proteomes" id="UP000663828"/>
    </source>
</evidence>
<proteinExistence type="predicted"/>
<evidence type="ECO:0000256" key="4">
    <source>
        <dbReference type="ARBA" id="ARBA00023136"/>
    </source>
</evidence>
<name>A0A815IAJ5_ADIRI</name>
<feature type="transmembrane region" description="Helical" evidence="5">
    <location>
        <begin position="49"/>
        <end position="70"/>
    </location>
</feature>
<organism evidence="7 8">
    <name type="scientific">Adineta ricciae</name>
    <name type="common">Rotifer</name>
    <dbReference type="NCBI Taxonomy" id="249248"/>
    <lineage>
        <taxon>Eukaryota</taxon>
        <taxon>Metazoa</taxon>
        <taxon>Spiralia</taxon>
        <taxon>Gnathifera</taxon>
        <taxon>Rotifera</taxon>
        <taxon>Eurotatoria</taxon>
        <taxon>Bdelloidea</taxon>
        <taxon>Adinetida</taxon>
        <taxon>Adinetidae</taxon>
        <taxon>Adineta</taxon>
    </lineage>
</organism>
<dbReference type="PANTHER" id="PTHR46641:SF18">
    <property type="entry name" value="G-PROTEIN COUPLED RECEPTORS FAMILY 1 PROFILE DOMAIN-CONTAINING PROTEIN"/>
    <property type="match status" value="1"/>
</dbReference>
<reference evidence="7" key="1">
    <citation type="submission" date="2021-02" db="EMBL/GenBank/DDBJ databases">
        <authorList>
            <person name="Nowell W R."/>
        </authorList>
    </citation>
    <scope>NUCLEOTIDE SEQUENCE</scope>
</reference>
<dbReference type="PROSITE" id="PS50262">
    <property type="entry name" value="G_PROTEIN_RECEP_F1_2"/>
    <property type="match status" value="1"/>
</dbReference>
<feature type="transmembrane region" description="Helical" evidence="5">
    <location>
        <begin position="176"/>
        <end position="199"/>
    </location>
</feature>
<dbReference type="InterPro" id="IPR052954">
    <property type="entry name" value="GPCR-Ligand_Int"/>
</dbReference>
<feature type="domain" description="G-protein coupled receptors family 1 profile" evidence="6">
    <location>
        <begin position="28"/>
        <end position="291"/>
    </location>
</feature>
<dbReference type="SUPFAM" id="SSF81321">
    <property type="entry name" value="Family A G protein-coupled receptor-like"/>
    <property type="match status" value="1"/>
</dbReference>
<accession>A0A815IAJ5</accession>
<keyword evidence="8" id="KW-1185">Reference proteome</keyword>
<dbReference type="GO" id="GO:0016020">
    <property type="term" value="C:membrane"/>
    <property type="evidence" value="ECO:0007669"/>
    <property type="project" value="UniProtKB-SubCell"/>
</dbReference>
<keyword evidence="2 5" id="KW-0812">Transmembrane</keyword>
<dbReference type="EMBL" id="CAJNOR010002965">
    <property type="protein sequence ID" value="CAF1362469.1"/>
    <property type="molecule type" value="Genomic_DNA"/>
</dbReference>
<protein>
    <recommendedName>
        <fullName evidence="6">G-protein coupled receptors family 1 profile domain-containing protein</fullName>
    </recommendedName>
</protein>
<feature type="transmembrane region" description="Helical" evidence="5">
    <location>
        <begin position="130"/>
        <end position="152"/>
    </location>
</feature>
<feature type="transmembrane region" description="Helical" evidence="5">
    <location>
        <begin position="16"/>
        <end position="37"/>
    </location>
</feature>
<evidence type="ECO:0000256" key="3">
    <source>
        <dbReference type="ARBA" id="ARBA00022989"/>
    </source>
</evidence>
<dbReference type="Proteomes" id="UP000663828">
    <property type="component" value="Unassembled WGS sequence"/>
</dbReference>
<dbReference type="PANTHER" id="PTHR46641">
    <property type="entry name" value="FMRFAMIDE RECEPTOR-RELATED"/>
    <property type="match status" value="1"/>
</dbReference>
<comment type="subcellular location">
    <subcellularLocation>
        <location evidence="1">Membrane</location>
    </subcellularLocation>
</comment>
<keyword evidence="3 5" id="KW-1133">Transmembrane helix</keyword>
<evidence type="ECO:0000256" key="5">
    <source>
        <dbReference type="SAM" id="Phobius"/>
    </source>
</evidence>
<evidence type="ECO:0000256" key="1">
    <source>
        <dbReference type="ARBA" id="ARBA00004370"/>
    </source>
</evidence>
<dbReference type="Gene3D" id="1.20.1070.10">
    <property type="entry name" value="Rhodopsin 7-helix transmembrane proteins"/>
    <property type="match status" value="1"/>
</dbReference>
<feature type="transmembrane region" description="Helical" evidence="5">
    <location>
        <begin position="90"/>
        <end position="109"/>
    </location>
</feature>
<evidence type="ECO:0000313" key="7">
    <source>
        <dbReference type="EMBL" id="CAF1362469.1"/>
    </source>
</evidence>
<dbReference type="Pfam" id="PF00001">
    <property type="entry name" value="7tm_1"/>
    <property type="match status" value="1"/>
</dbReference>
<evidence type="ECO:0000256" key="2">
    <source>
        <dbReference type="ARBA" id="ARBA00022692"/>
    </source>
</evidence>
<gene>
    <name evidence="7" type="ORF">XAT740_LOCUS32092</name>
</gene>